<keyword evidence="13" id="KW-0645">Protease</keyword>
<feature type="binding site" evidence="8">
    <location>
        <position position="431"/>
    </location>
    <ligand>
        <name>Zn(2+)</name>
        <dbReference type="ChEBI" id="CHEBI:29105"/>
        <label>1</label>
        <note>catalytic</note>
    </ligand>
</feature>
<feature type="signal peptide" evidence="14">
    <location>
        <begin position="1"/>
        <end position="22"/>
    </location>
</feature>
<keyword evidence="8 13" id="KW-0862">Zinc</keyword>
<evidence type="ECO:0000256" key="2">
    <source>
        <dbReference type="ARBA" id="ARBA00022729"/>
    </source>
</evidence>
<evidence type="ECO:0000256" key="3">
    <source>
        <dbReference type="ARBA" id="ARBA00023157"/>
    </source>
</evidence>
<evidence type="ECO:0000256" key="9">
    <source>
        <dbReference type="PIRSR" id="PIRSR601548-4"/>
    </source>
</evidence>
<dbReference type="GO" id="GO:0004180">
    <property type="term" value="F:carboxypeptidase activity"/>
    <property type="evidence" value="ECO:0007669"/>
    <property type="project" value="UniProtKB-KW"/>
</dbReference>
<evidence type="ECO:0000256" key="7">
    <source>
        <dbReference type="PIRSR" id="PIRSR601548-2"/>
    </source>
</evidence>
<keyword evidence="3 9" id="KW-1015">Disulfide bond</keyword>
<evidence type="ECO:0000256" key="10">
    <source>
        <dbReference type="PIRSR" id="PIRSR601548-6"/>
    </source>
</evidence>
<feature type="active site" description="Proton donor 2" evidence="10">
    <location>
        <position position="563"/>
    </location>
</feature>
<dbReference type="GO" id="GO:0046872">
    <property type="term" value="F:metal ion binding"/>
    <property type="evidence" value="ECO:0007669"/>
    <property type="project" value="UniProtKB-KW"/>
</dbReference>
<comment type="similarity">
    <text evidence="1 12 13">Belongs to the peptidase M2 family.</text>
</comment>
<feature type="active site" description="Proton acceptor 2" evidence="10">
    <location>
        <position position="432"/>
    </location>
</feature>
<protein>
    <recommendedName>
        <fullName evidence="13">Angiotensin-converting enzyme</fullName>
        <ecNumber evidence="13">3.4.-.-</ecNumber>
    </recommendedName>
</protein>
<evidence type="ECO:0000256" key="11">
    <source>
        <dbReference type="PIRSR" id="PIRSR601548-8"/>
    </source>
</evidence>
<keyword evidence="13" id="KW-0121">Carboxypeptidase</keyword>
<feature type="chain" id="PRO_5032501628" description="Angiotensin-converting enzyme" evidence="14">
    <location>
        <begin position="23"/>
        <end position="667"/>
    </location>
</feature>
<dbReference type="GO" id="GO:0008241">
    <property type="term" value="F:peptidyl-dipeptidase activity"/>
    <property type="evidence" value="ECO:0007669"/>
    <property type="project" value="InterPro"/>
</dbReference>
<dbReference type="PANTHER" id="PTHR10514">
    <property type="entry name" value="ANGIOTENSIN-CONVERTING ENZYME"/>
    <property type="match status" value="1"/>
</dbReference>
<dbReference type="PANTHER" id="PTHR10514:SF27">
    <property type="entry name" value="ANGIOTENSIN-CONVERTING ENZYME"/>
    <property type="match status" value="1"/>
</dbReference>
<evidence type="ECO:0000256" key="14">
    <source>
        <dbReference type="SAM" id="SignalP"/>
    </source>
</evidence>
<dbReference type="InterPro" id="IPR001548">
    <property type="entry name" value="Peptidase_M2"/>
</dbReference>
<dbReference type="GO" id="GO:0005886">
    <property type="term" value="C:plasma membrane"/>
    <property type="evidence" value="ECO:0007669"/>
    <property type="project" value="TreeGrafter"/>
</dbReference>
<evidence type="ECO:0000256" key="5">
    <source>
        <dbReference type="PIRSR" id="PIRSR601548-1"/>
    </source>
</evidence>
<feature type="disulfide bond" evidence="9 12">
    <location>
        <begin position="197"/>
        <end position="205"/>
    </location>
</feature>
<feature type="glycosylation site" description="N-linked (GlcNAc...) asparagine; partial" evidence="6">
    <location>
        <position position="200"/>
    </location>
</feature>
<feature type="binding site" evidence="7">
    <location>
        <position position="572"/>
    </location>
    <ligand>
        <name>chloride</name>
        <dbReference type="ChEBI" id="CHEBI:17996"/>
        <label>1</label>
    </ligand>
</feature>
<proteinExistence type="inferred from homology"/>
<comment type="caution">
    <text evidence="12">Lacks conserved residue(s) required for the propagation of feature annotation.</text>
</comment>
<feature type="binding site" evidence="11">
    <location>
        <position position="431"/>
    </location>
    <ligand>
        <name>Zn(2+)</name>
        <dbReference type="ChEBI" id="CHEBI:29105"/>
        <label>2</label>
        <note>catalytic</note>
    </ligand>
</feature>
<keyword evidence="4 6" id="KW-0325">Glycoprotein</keyword>
<feature type="active site" description="Proton donor 1" evidence="5">
    <location>
        <position position="563"/>
    </location>
</feature>
<keyword evidence="2 14" id="KW-0732">Signal</keyword>
<reference evidence="15" key="1">
    <citation type="submission" date="2021-02" db="EMBL/GenBank/DDBJ databases">
        <authorList>
            <person name="Nowell W R."/>
        </authorList>
    </citation>
    <scope>NUCLEOTIDE SEQUENCE</scope>
</reference>
<feature type="disulfide bond" evidence="9">
    <location>
        <begin position="588"/>
        <end position="600"/>
    </location>
</feature>
<keyword evidence="13" id="KW-0482">Metalloprotease</keyword>
<evidence type="ECO:0000256" key="1">
    <source>
        <dbReference type="ARBA" id="ARBA00008139"/>
    </source>
</evidence>
<feature type="active site" description="Proton acceptor 1" evidence="5">
    <location>
        <position position="432"/>
    </location>
</feature>
<evidence type="ECO:0000313" key="15">
    <source>
        <dbReference type="EMBL" id="CAF1440824.1"/>
    </source>
</evidence>
<accession>A0A815NPI8</accession>
<dbReference type="GO" id="GO:0006508">
    <property type="term" value="P:proteolysis"/>
    <property type="evidence" value="ECO:0007669"/>
    <property type="project" value="UniProtKB-KW"/>
</dbReference>
<keyword evidence="13" id="KW-0378">Hydrolase</keyword>
<dbReference type="Gene3D" id="1.10.1370.30">
    <property type="match status" value="1"/>
</dbReference>
<feature type="binding site" evidence="8">
    <location>
        <position position="435"/>
    </location>
    <ligand>
        <name>Zn(2+)</name>
        <dbReference type="ChEBI" id="CHEBI:29105"/>
        <label>1</label>
        <note>catalytic</note>
    </ligand>
</feature>
<evidence type="ECO:0000313" key="16">
    <source>
        <dbReference type="Proteomes" id="UP000663855"/>
    </source>
</evidence>
<feature type="binding site" evidence="8">
    <location>
        <position position="459"/>
    </location>
    <ligand>
        <name>Zn(2+)</name>
        <dbReference type="ChEBI" id="CHEBI:29105"/>
        <label>1</label>
        <note>catalytic</note>
    </ligand>
</feature>
<evidence type="ECO:0000256" key="8">
    <source>
        <dbReference type="PIRSR" id="PIRSR601548-3"/>
    </source>
</evidence>
<dbReference type="SUPFAM" id="SSF55486">
    <property type="entry name" value="Metalloproteases ('zincins'), catalytic domain"/>
    <property type="match status" value="1"/>
</dbReference>
<sequence>MKINNAIYIVLLIHLFQYDILARQYPKYDQQDFENELDNIRKRFETFDLDNNEIDPNDRVDVDRWNQLNDNDIKNMPPINDYSNEKTARRWLQWFSRISQRYYQVDTVLEWNYETNITEENEQAISKQSLISSPFDRLSLPMAKRFNEHMKYSRDEDLKVSFGRLSKNLISPNDEDVKQTSKLSSDLSRVYSTTKVCELNNDEICYNLSPYLERLMQVEKDYDRLLWGWQGWHDGCGNNIRPLYLPYIDLLDKSTKENGYKDLTEYWISDYEMGNDTVFESIIDQILQDIMPLYEQIHGFVRGRLCEIYPNRFDCNGPIPAHILGNMWAQQWHERLDDFMPYPETPLANITRILEEKKYTIKHMYRISENFFTSINLYSMTSKFWSLSMFTKPPDRDVDCQPSASDMGYHNDYRVKICTIADEDYLYTIHHEMGHVEYYMSYAKQPFLYRDGANSGFHEAIGDTIGMYAISPTHLIKLDFIDEETITRHYEMNFLMRMALQKVVFLPYAYVMDKYRFALFRHQINHDEELNAKWWEFRIRYGGIMPPVERNNRVNFDPGAKYHISTNTPYARYFIAHILQFQFYRAMCRLQGQTKRLHMCDIYGNKYVGERFKEMLAMGNSKPWSKVLKTLTGDTKLESQAVLDFFQPLHQWLKMENLARGYPVGWM</sequence>
<gene>
    <name evidence="15" type="ORF">CJN711_LOCUS24078</name>
</gene>
<organism evidence="15 16">
    <name type="scientific">Rotaria magnacalcarata</name>
    <dbReference type="NCBI Taxonomy" id="392030"/>
    <lineage>
        <taxon>Eukaryota</taxon>
        <taxon>Metazoa</taxon>
        <taxon>Spiralia</taxon>
        <taxon>Gnathifera</taxon>
        <taxon>Rotifera</taxon>
        <taxon>Eurotatoria</taxon>
        <taxon>Bdelloidea</taxon>
        <taxon>Philodinida</taxon>
        <taxon>Philodinidae</taxon>
        <taxon>Rotaria</taxon>
    </lineage>
</organism>
<evidence type="ECO:0000256" key="13">
    <source>
        <dbReference type="RuleBase" id="RU361144"/>
    </source>
</evidence>
<dbReference type="Pfam" id="PF01401">
    <property type="entry name" value="Peptidase_M2"/>
    <property type="match status" value="1"/>
</dbReference>
<comment type="cofactor">
    <cofactor evidence="13">
        <name>Zn(2+)</name>
        <dbReference type="ChEBI" id="CHEBI:29105"/>
    </cofactor>
    <text evidence="13">Binds 1 zinc ion per subunit.</text>
</comment>
<feature type="disulfide bond" evidence="9 12">
    <location>
        <begin position="400"/>
        <end position="418"/>
    </location>
</feature>
<comment type="caution">
    <text evidence="15">The sequence shown here is derived from an EMBL/GenBank/DDBJ whole genome shotgun (WGS) entry which is preliminary data.</text>
</comment>
<dbReference type="CDD" id="cd06461">
    <property type="entry name" value="M2_ACE"/>
    <property type="match status" value="1"/>
</dbReference>
<dbReference type="PROSITE" id="PS52011">
    <property type="entry name" value="PEPTIDASE_M2"/>
    <property type="match status" value="1"/>
</dbReference>
<dbReference type="PRINTS" id="PR00791">
    <property type="entry name" value="PEPDIPTASEA"/>
</dbReference>
<dbReference type="GO" id="GO:0008237">
    <property type="term" value="F:metallopeptidase activity"/>
    <property type="evidence" value="ECO:0007669"/>
    <property type="project" value="UniProtKB-KW"/>
</dbReference>
<dbReference type="AlphaFoldDB" id="A0A815NPI8"/>
<feature type="binding site" evidence="11">
    <location>
        <position position="459"/>
    </location>
    <ligand>
        <name>Zn(2+)</name>
        <dbReference type="ChEBI" id="CHEBI:29105"/>
        <label>2</label>
        <note>catalytic</note>
    </ligand>
</feature>
<dbReference type="EC" id="3.4.-.-" evidence="13"/>
<name>A0A815NPI8_9BILA</name>
<feature type="binding site" evidence="11">
    <location>
        <position position="435"/>
    </location>
    <ligand>
        <name>Zn(2+)</name>
        <dbReference type="ChEBI" id="CHEBI:29105"/>
        <label>2</label>
        <note>catalytic</note>
    </ligand>
</feature>
<dbReference type="Proteomes" id="UP000663855">
    <property type="component" value="Unassembled WGS sequence"/>
</dbReference>
<evidence type="ECO:0000256" key="4">
    <source>
        <dbReference type="ARBA" id="ARBA00023180"/>
    </source>
</evidence>
<keyword evidence="8 13" id="KW-0479">Metal-binding</keyword>
<dbReference type="EMBL" id="CAJNOV010011162">
    <property type="protein sequence ID" value="CAF1440824.1"/>
    <property type="molecule type" value="Genomic_DNA"/>
</dbReference>
<evidence type="ECO:0000256" key="6">
    <source>
        <dbReference type="PIRSR" id="PIRSR601548-10"/>
    </source>
</evidence>
<evidence type="ECO:0000256" key="12">
    <source>
        <dbReference type="PROSITE-ProRule" id="PRU01355"/>
    </source>
</evidence>
<feature type="glycosylation site" description="N-linked (GlcNAc...) asparagine" evidence="6">
    <location>
        <position position="116"/>
    </location>
</feature>
<feature type="binding site" evidence="7">
    <location>
        <position position="271"/>
    </location>
    <ligand>
        <name>chloride</name>
        <dbReference type="ChEBI" id="CHEBI:17996"/>
        <label>1</label>
    </ligand>
</feature>